<evidence type="ECO:0000313" key="2">
    <source>
        <dbReference type="EMBL" id="SHH64949.1"/>
    </source>
</evidence>
<dbReference type="Pfam" id="PF13347">
    <property type="entry name" value="MFS_2"/>
    <property type="match status" value="1"/>
</dbReference>
<keyword evidence="3" id="KW-1185">Reference proteome</keyword>
<accession>A0A1M5UPS1</accession>
<feature type="transmembrane region" description="Helical" evidence="1">
    <location>
        <begin position="284"/>
        <end position="301"/>
    </location>
</feature>
<dbReference type="InterPro" id="IPR039672">
    <property type="entry name" value="MFS_2"/>
</dbReference>
<feature type="transmembrane region" description="Helical" evidence="1">
    <location>
        <begin position="122"/>
        <end position="142"/>
    </location>
</feature>
<evidence type="ECO:0000313" key="3">
    <source>
        <dbReference type="Proteomes" id="UP000184447"/>
    </source>
</evidence>
<dbReference type="OrthoDB" id="9764596at2"/>
<dbReference type="Gene3D" id="1.20.1250.20">
    <property type="entry name" value="MFS general substrate transporter like domains"/>
    <property type="match status" value="2"/>
</dbReference>
<keyword evidence="1" id="KW-0812">Transmembrane</keyword>
<protein>
    <submittedName>
        <fullName evidence="2">Na+/melibiose symporter</fullName>
    </submittedName>
</protein>
<proteinExistence type="predicted"/>
<gene>
    <name evidence="2" type="ORF">SAMN02745207_01870</name>
</gene>
<keyword evidence="1" id="KW-1133">Transmembrane helix</keyword>
<sequence>MVKKMPVSKKIYYALGQLGWSLAMGLINVWLVWFYFPSNESGITTTFIPQGAVLGVLTIIGIITMIGRFVDAITDPLIATISDRSNNPKGRRIPFMAKASLPLAALTILVFCPPVSKVSSINVLWLFITLILFYVAFTFYVTPYTALISEFGHTPEEKLDLSTYISATWFIGFGIASSASSIWPIFINMGFGMVAAMRITFLILGAVAFVLMMIPALTINEKDYSDSVPSNVPVLESMKATFKNKNFLYFTISDLAYWIAITVYQTGLVYYITVLLKLSPSWTFQMTVLTGIISFLCYPVINILAKKFGKKKMLIFAFVIFTAAYAFTSTLGRLSFNSNIQAYILIILAAIPMAIFGILPNAVIADIADHDAKLTGVRREAMFFGVRTFMSKIGQMLAMLVFTSVLLLGKEVGNDMGIRISAIFSAGVCIIAMVIFLKYNEKEVLNTTKKEK</sequence>
<dbReference type="PANTHER" id="PTHR11328:SF24">
    <property type="entry name" value="MAJOR FACILITATOR SUPERFAMILY (MFS) PROFILE DOMAIN-CONTAINING PROTEIN"/>
    <property type="match status" value="1"/>
</dbReference>
<feature type="transmembrane region" description="Helical" evidence="1">
    <location>
        <begin position="95"/>
        <end position="116"/>
    </location>
</feature>
<dbReference type="Proteomes" id="UP000184447">
    <property type="component" value="Unassembled WGS sequence"/>
</dbReference>
<dbReference type="AlphaFoldDB" id="A0A1M5UPS1"/>
<dbReference type="GO" id="GO:0015293">
    <property type="term" value="F:symporter activity"/>
    <property type="evidence" value="ECO:0007669"/>
    <property type="project" value="InterPro"/>
</dbReference>
<feature type="transmembrane region" description="Helical" evidence="1">
    <location>
        <begin position="420"/>
        <end position="439"/>
    </location>
</feature>
<dbReference type="STRING" id="1121316.SAMN02745207_01870"/>
<feature type="transmembrane region" description="Helical" evidence="1">
    <location>
        <begin position="313"/>
        <end position="336"/>
    </location>
</feature>
<reference evidence="2 3" key="1">
    <citation type="submission" date="2016-11" db="EMBL/GenBank/DDBJ databases">
        <authorList>
            <person name="Jaros S."/>
            <person name="Januszkiewicz K."/>
            <person name="Wedrychowicz H."/>
        </authorList>
    </citation>
    <scope>NUCLEOTIDE SEQUENCE [LARGE SCALE GENOMIC DNA]</scope>
    <source>
        <strain evidence="2 3">DSM 8605</strain>
    </source>
</reference>
<keyword evidence="1" id="KW-0472">Membrane</keyword>
<organism evidence="2 3">
    <name type="scientific">Clostridium grantii DSM 8605</name>
    <dbReference type="NCBI Taxonomy" id="1121316"/>
    <lineage>
        <taxon>Bacteria</taxon>
        <taxon>Bacillati</taxon>
        <taxon>Bacillota</taxon>
        <taxon>Clostridia</taxon>
        <taxon>Eubacteriales</taxon>
        <taxon>Clostridiaceae</taxon>
        <taxon>Clostridium</taxon>
    </lineage>
</organism>
<feature type="transmembrane region" description="Helical" evidence="1">
    <location>
        <begin position="199"/>
        <end position="219"/>
    </location>
</feature>
<dbReference type="GO" id="GO:0005886">
    <property type="term" value="C:plasma membrane"/>
    <property type="evidence" value="ECO:0007669"/>
    <property type="project" value="TreeGrafter"/>
</dbReference>
<feature type="transmembrane region" description="Helical" evidence="1">
    <location>
        <begin position="247"/>
        <end position="272"/>
    </location>
</feature>
<evidence type="ECO:0000256" key="1">
    <source>
        <dbReference type="SAM" id="Phobius"/>
    </source>
</evidence>
<dbReference type="InterPro" id="IPR036259">
    <property type="entry name" value="MFS_trans_sf"/>
</dbReference>
<name>A0A1M5UPS1_9CLOT</name>
<feature type="transmembrane region" description="Helical" evidence="1">
    <location>
        <begin position="342"/>
        <end position="368"/>
    </location>
</feature>
<feature type="transmembrane region" description="Helical" evidence="1">
    <location>
        <begin position="389"/>
        <end position="408"/>
    </location>
</feature>
<dbReference type="GO" id="GO:0008643">
    <property type="term" value="P:carbohydrate transport"/>
    <property type="evidence" value="ECO:0007669"/>
    <property type="project" value="InterPro"/>
</dbReference>
<dbReference type="RefSeq" id="WP_073338161.1">
    <property type="nucleotide sequence ID" value="NZ_FQXM01000008.1"/>
</dbReference>
<dbReference type="PANTHER" id="PTHR11328">
    <property type="entry name" value="MAJOR FACILITATOR SUPERFAMILY DOMAIN-CONTAINING PROTEIN"/>
    <property type="match status" value="1"/>
</dbReference>
<dbReference type="EMBL" id="FQXM01000008">
    <property type="protein sequence ID" value="SHH64949.1"/>
    <property type="molecule type" value="Genomic_DNA"/>
</dbReference>
<feature type="transmembrane region" description="Helical" evidence="1">
    <location>
        <begin position="48"/>
        <end position="74"/>
    </location>
</feature>
<dbReference type="SUPFAM" id="SSF103473">
    <property type="entry name" value="MFS general substrate transporter"/>
    <property type="match status" value="1"/>
</dbReference>
<feature type="transmembrane region" description="Helical" evidence="1">
    <location>
        <begin position="163"/>
        <end position="187"/>
    </location>
</feature>
<feature type="transmembrane region" description="Helical" evidence="1">
    <location>
        <begin position="12"/>
        <end position="36"/>
    </location>
</feature>